<name>A0A1I6FEU0_9PSEU</name>
<dbReference type="Pfam" id="PF00805">
    <property type="entry name" value="Pentapeptide"/>
    <property type="match status" value="2"/>
</dbReference>
<dbReference type="EMBL" id="FOYL01000013">
    <property type="protein sequence ID" value="SFR28418.1"/>
    <property type="molecule type" value="Genomic_DNA"/>
</dbReference>
<dbReference type="Gene3D" id="2.160.20.80">
    <property type="entry name" value="E3 ubiquitin-protein ligase SopA"/>
    <property type="match status" value="1"/>
</dbReference>
<organism evidence="2 3">
    <name type="scientific">Lentzea waywayandensis</name>
    <dbReference type="NCBI Taxonomy" id="84724"/>
    <lineage>
        <taxon>Bacteria</taxon>
        <taxon>Bacillati</taxon>
        <taxon>Actinomycetota</taxon>
        <taxon>Actinomycetes</taxon>
        <taxon>Pseudonocardiales</taxon>
        <taxon>Pseudonocardiaceae</taxon>
        <taxon>Lentzea</taxon>
    </lineage>
</organism>
<gene>
    <name evidence="2" type="ORF">SAMN04488564_113266</name>
</gene>
<dbReference type="STRING" id="84724.SAMN04488564_113266"/>
<dbReference type="InterPro" id="IPR001646">
    <property type="entry name" value="5peptide_repeat"/>
</dbReference>
<evidence type="ECO:0000256" key="1">
    <source>
        <dbReference type="SAM" id="Phobius"/>
    </source>
</evidence>
<dbReference type="AlphaFoldDB" id="A0A1I6FEU0"/>
<proteinExistence type="predicted"/>
<evidence type="ECO:0000313" key="3">
    <source>
        <dbReference type="Proteomes" id="UP000198583"/>
    </source>
</evidence>
<dbReference type="SUPFAM" id="SSF141571">
    <property type="entry name" value="Pentapeptide repeat-like"/>
    <property type="match status" value="1"/>
</dbReference>
<keyword evidence="1" id="KW-0472">Membrane</keyword>
<dbReference type="InterPro" id="IPR051082">
    <property type="entry name" value="Pentapeptide-BTB/POZ_domain"/>
</dbReference>
<dbReference type="OrthoDB" id="4563217at2"/>
<keyword evidence="1" id="KW-0812">Transmembrane</keyword>
<keyword evidence="1" id="KW-1133">Transmembrane helix</keyword>
<reference evidence="3" key="1">
    <citation type="submission" date="2016-10" db="EMBL/GenBank/DDBJ databases">
        <authorList>
            <person name="Varghese N."/>
            <person name="Submissions S."/>
        </authorList>
    </citation>
    <scope>NUCLEOTIDE SEQUENCE [LARGE SCALE GENOMIC DNA]</scope>
    <source>
        <strain evidence="3">DSM 44232</strain>
    </source>
</reference>
<dbReference type="Proteomes" id="UP000198583">
    <property type="component" value="Unassembled WGS sequence"/>
</dbReference>
<sequence length="314" mass="33891">MRSRVWLTLLAVAGVGLLIGQLAVLGSLPRGEWLARWWPALAVVPVLAAAVLLIRKRTGAGGERQPHDWARTTGLVTALTAVGALVFTGLSLQASRQQIGISEQTLLTDRFLRAVEQLASQGVDKVHLRIGGIYALERVAVDSPRDRTAVEELLAAFLRDRSPRPTDRACPETPADAHAAFRVLVRRPPNDSQIMIDLRRTCLTKVNAPEADLSRMSLFEADLTEANLYQAHTGLTAFGNAILVGARLSSAKFGSYTFVDGADLTNADLTYADLTRVHLTNVKLSGADLTDAKHGPATDISTAIKDATTKGAWW</sequence>
<feature type="transmembrane region" description="Helical" evidence="1">
    <location>
        <begin position="36"/>
        <end position="54"/>
    </location>
</feature>
<dbReference type="PANTHER" id="PTHR14136">
    <property type="entry name" value="BTB_POZ DOMAIN-CONTAINING PROTEIN KCTD9"/>
    <property type="match status" value="1"/>
</dbReference>
<feature type="transmembrane region" description="Helical" evidence="1">
    <location>
        <begin position="75"/>
        <end position="94"/>
    </location>
</feature>
<accession>A0A1I6FEU0</accession>
<dbReference type="PANTHER" id="PTHR14136:SF17">
    <property type="entry name" value="BTB_POZ DOMAIN-CONTAINING PROTEIN KCTD9"/>
    <property type="match status" value="1"/>
</dbReference>
<keyword evidence="3" id="KW-1185">Reference proteome</keyword>
<protein>
    <submittedName>
        <fullName evidence="2">Pentapeptide repeat-containing protein</fullName>
    </submittedName>
</protein>
<evidence type="ECO:0000313" key="2">
    <source>
        <dbReference type="EMBL" id="SFR28418.1"/>
    </source>
</evidence>